<sequence length="265" mass="27993">MGMERGTAAAAAQNGYQRNNYHRSNYRSENNGGNYSANGTDRKYGSYEGKYDTVSKFDRTTEQAAAGTTTGAAATVAQNGGYAANGSARTGTAQHTTASANSATVGNGNGASAVKAVVQEEAPATSVAALEKKLNTVQAEMQQALQETTSKENEKFDLIFSILIELQTRQGKLEESVKQLKAQFGGEPMGNGQMMQPMNGQQMLMQNGQGNGQQGGQMIMMNGNQMASQVGNMGQQVFVGNQMGMNQQFGQTMLAQDGSGAYFAP</sequence>
<feature type="coiled-coil region" evidence="1">
    <location>
        <begin position="127"/>
        <end position="183"/>
    </location>
</feature>
<feature type="compositionally biased region" description="Polar residues" evidence="2">
    <location>
        <begin position="26"/>
        <end position="39"/>
    </location>
</feature>
<evidence type="ECO:0000256" key="2">
    <source>
        <dbReference type="SAM" id="MobiDB-lite"/>
    </source>
</evidence>
<accession>A0A813F416</accession>
<dbReference type="Proteomes" id="UP000654075">
    <property type="component" value="Unassembled WGS sequence"/>
</dbReference>
<dbReference type="EMBL" id="CAJNNV010022205">
    <property type="protein sequence ID" value="CAE8607924.1"/>
    <property type="molecule type" value="Genomic_DNA"/>
</dbReference>
<keyword evidence="1" id="KW-0175">Coiled coil</keyword>
<comment type="caution">
    <text evidence="3">The sequence shown here is derived from an EMBL/GenBank/DDBJ whole genome shotgun (WGS) entry which is preliminary data.</text>
</comment>
<evidence type="ECO:0000256" key="1">
    <source>
        <dbReference type="SAM" id="Coils"/>
    </source>
</evidence>
<organism evidence="3 4">
    <name type="scientific">Polarella glacialis</name>
    <name type="common">Dinoflagellate</name>
    <dbReference type="NCBI Taxonomy" id="89957"/>
    <lineage>
        <taxon>Eukaryota</taxon>
        <taxon>Sar</taxon>
        <taxon>Alveolata</taxon>
        <taxon>Dinophyceae</taxon>
        <taxon>Suessiales</taxon>
        <taxon>Suessiaceae</taxon>
        <taxon>Polarella</taxon>
    </lineage>
</organism>
<feature type="region of interest" description="Disordered" evidence="2">
    <location>
        <begin position="85"/>
        <end position="106"/>
    </location>
</feature>
<gene>
    <name evidence="3" type="ORF">PGLA1383_LOCUS25827</name>
</gene>
<name>A0A813F416_POLGL</name>
<feature type="compositionally biased region" description="Polar residues" evidence="2">
    <location>
        <begin position="87"/>
        <end position="106"/>
    </location>
</feature>
<evidence type="ECO:0000313" key="3">
    <source>
        <dbReference type="EMBL" id="CAE8607924.1"/>
    </source>
</evidence>
<feature type="region of interest" description="Disordered" evidence="2">
    <location>
        <begin position="1"/>
        <end position="47"/>
    </location>
</feature>
<proteinExistence type="predicted"/>
<reference evidence="3" key="1">
    <citation type="submission" date="2021-02" db="EMBL/GenBank/DDBJ databases">
        <authorList>
            <person name="Dougan E. K."/>
            <person name="Rhodes N."/>
            <person name="Thang M."/>
            <person name="Chan C."/>
        </authorList>
    </citation>
    <scope>NUCLEOTIDE SEQUENCE</scope>
</reference>
<dbReference type="AlphaFoldDB" id="A0A813F416"/>
<protein>
    <submittedName>
        <fullName evidence="3">Uncharacterized protein</fullName>
    </submittedName>
</protein>
<keyword evidence="4" id="KW-1185">Reference proteome</keyword>
<evidence type="ECO:0000313" key="4">
    <source>
        <dbReference type="Proteomes" id="UP000654075"/>
    </source>
</evidence>
<feature type="non-terminal residue" evidence="3">
    <location>
        <position position="1"/>
    </location>
</feature>